<feature type="region of interest" description="Disordered" evidence="1">
    <location>
        <begin position="105"/>
        <end position="169"/>
    </location>
</feature>
<evidence type="ECO:0000256" key="1">
    <source>
        <dbReference type="SAM" id="MobiDB-lite"/>
    </source>
</evidence>
<organism evidence="2 3">
    <name type="scientific">Muntiacus reevesi</name>
    <name type="common">Reeves' muntjac</name>
    <name type="synonym">Cervus reevesi</name>
    <dbReference type="NCBI Taxonomy" id="9886"/>
    <lineage>
        <taxon>Eukaryota</taxon>
        <taxon>Metazoa</taxon>
        <taxon>Chordata</taxon>
        <taxon>Craniata</taxon>
        <taxon>Vertebrata</taxon>
        <taxon>Euteleostomi</taxon>
        <taxon>Mammalia</taxon>
        <taxon>Eutheria</taxon>
        <taxon>Laurasiatheria</taxon>
        <taxon>Artiodactyla</taxon>
        <taxon>Ruminantia</taxon>
        <taxon>Pecora</taxon>
        <taxon>Cervidae</taxon>
        <taxon>Muntiacinae</taxon>
        <taxon>Muntiacus</taxon>
    </lineage>
</organism>
<evidence type="ECO:0000313" key="3">
    <source>
        <dbReference type="Proteomes" id="UP000326062"/>
    </source>
</evidence>
<dbReference type="Pfam" id="PF15757">
    <property type="entry name" value="Amelotin"/>
    <property type="match status" value="1"/>
</dbReference>
<keyword evidence="3" id="KW-1185">Reference proteome</keyword>
<accession>A0A5N3VY55</accession>
<dbReference type="InterPro" id="IPR031501">
    <property type="entry name" value="Amelotin"/>
</dbReference>
<evidence type="ECO:0000313" key="2">
    <source>
        <dbReference type="EMBL" id="KAB0354218.1"/>
    </source>
</evidence>
<dbReference type="PANTHER" id="PTHR36858">
    <property type="entry name" value="AMELOTIN"/>
    <property type="match status" value="1"/>
</dbReference>
<dbReference type="Proteomes" id="UP000326062">
    <property type="component" value="Chromosome 21"/>
</dbReference>
<sequence>ISTSYGPDPIKQAPRQCFPNISLGPSNHDNLECWLKMSLPVHHQLLEFTQTHAHRVGDAIQTLHPLLSPSPPGAISSKEWTSQILTGLIFHPLFAGAILPTSQTNPDAQNGILPAGQAGANPVTQGTPEDPFSAPSGTDDDLAATTPAGIQRGRQTTEETPMASPKGIQ</sequence>
<dbReference type="AlphaFoldDB" id="A0A5N3VY55"/>
<protein>
    <submittedName>
        <fullName evidence="2">Uncharacterized protein</fullName>
    </submittedName>
</protein>
<dbReference type="GO" id="GO:0005911">
    <property type="term" value="C:cell-cell junction"/>
    <property type="evidence" value="ECO:0007669"/>
    <property type="project" value="TreeGrafter"/>
</dbReference>
<dbReference type="GO" id="GO:0005604">
    <property type="term" value="C:basement membrane"/>
    <property type="evidence" value="ECO:0007669"/>
    <property type="project" value="TreeGrafter"/>
</dbReference>
<dbReference type="PANTHER" id="PTHR36858:SF1">
    <property type="entry name" value="AMELOTIN"/>
    <property type="match status" value="1"/>
</dbReference>
<proteinExistence type="predicted"/>
<gene>
    <name evidence="2" type="ORF">FD755_022756</name>
</gene>
<comment type="caution">
    <text evidence="2">The sequence shown here is derived from an EMBL/GenBank/DDBJ whole genome shotgun (WGS) entry which is preliminary data.</text>
</comment>
<dbReference type="GO" id="GO:0042475">
    <property type="term" value="P:odontogenesis of dentin-containing tooth"/>
    <property type="evidence" value="ECO:0007669"/>
    <property type="project" value="InterPro"/>
</dbReference>
<reference evidence="2 3" key="1">
    <citation type="submission" date="2019-06" db="EMBL/GenBank/DDBJ databases">
        <title>Discovery of a novel chromosome fission-fusion reversal in muntjac.</title>
        <authorList>
            <person name="Mudd A.B."/>
            <person name="Bredeson J.V."/>
            <person name="Baum R."/>
            <person name="Hockemeyer D."/>
            <person name="Rokhsar D.S."/>
        </authorList>
    </citation>
    <scope>NUCLEOTIDE SEQUENCE [LARGE SCALE GENOMIC DNA]</scope>
    <source>
        <strain evidence="2">UCam_UCB_Mr</strain>
        <tissue evidence="2">Fibroblast cell line</tissue>
    </source>
</reference>
<dbReference type="GO" id="GO:0070175">
    <property type="term" value="P:positive regulation of enamel mineralization"/>
    <property type="evidence" value="ECO:0007669"/>
    <property type="project" value="InterPro"/>
</dbReference>
<name>A0A5N3VY55_MUNRE</name>
<dbReference type="EMBL" id="VCEB01000023">
    <property type="protein sequence ID" value="KAB0354218.1"/>
    <property type="molecule type" value="Genomic_DNA"/>
</dbReference>
<feature type="non-terminal residue" evidence="2">
    <location>
        <position position="1"/>
    </location>
</feature>